<proteinExistence type="predicted"/>
<sequence>MAELPASILFCCDHNAVRSPMAEGMMKKLHGARVFVQSAGVKHDMDVDPFAVAACAEIGVELTAHKVRSFEDLAMGGDQIDSYELIVALSPAAQRAALDQTRWFATEVRYWPTLDPTGIGQTREQKLDAYRQTRDQILANLRREFPAF</sequence>
<dbReference type="Gene3D" id="3.40.50.2300">
    <property type="match status" value="1"/>
</dbReference>
<gene>
    <name evidence="3" type="ORF">SAMN05216258_11657</name>
</gene>
<dbReference type="Pfam" id="PF01451">
    <property type="entry name" value="LMWPc"/>
    <property type="match status" value="1"/>
</dbReference>
<dbReference type="SMART" id="SM00226">
    <property type="entry name" value="LMWPc"/>
    <property type="match status" value="1"/>
</dbReference>
<dbReference type="STRING" id="1114924.SAMN05216258_11657"/>
<organism evidence="3 4">
    <name type="scientific">Albimonas pacifica</name>
    <dbReference type="NCBI Taxonomy" id="1114924"/>
    <lineage>
        <taxon>Bacteria</taxon>
        <taxon>Pseudomonadati</taxon>
        <taxon>Pseudomonadota</taxon>
        <taxon>Alphaproteobacteria</taxon>
        <taxon>Rhodobacterales</taxon>
        <taxon>Paracoccaceae</taxon>
        <taxon>Albimonas</taxon>
    </lineage>
</organism>
<dbReference type="EMBL" id="FOQH01000016">
    <property type="protein sequence ID" value="SFJ19637.1"/>
    <property type="molecule type" value="Genomic_DNA"/>
</dbReference>
<name>A0A1I3PE61_9RHOB</name>
<dbReference type="RefSeq" id="WP_092865698.1">
    <property type="nucleotide sequence ID" value="NZ_FOQH01000016.1"/>
</dbReference>
<dbReference type="InterPro" id="IPR023485">
    <property type="entry name" value="Ptyr_pPase"/>
</dbReference>
<dbReference type="Proteomes" id="UP000199377">
    <property type="component" value="Unassembled WGS sequence"/>
</dbReference>
<feature type="domain" description="Phosphotyrosine protein phosphatase I" evidence="2">
    <location>
        <begin position="6"/>
        <end position="147"/>
    </location>
</feature>
<dbReference type="GO" id="GO:0046685">
    <property type="term" value="P:response to arsenic-containing substance"/>
    <property type="evidence" value="ECO:0007669"/>
    <property type="project" value="UniProtKB-KW"/>
</dbReference>
<evidence type="ECO:0000313" key="3">
    <source>
        <dbReference type="EMBL" id="SFJ19637.1"/>
    </source>
</evidence>
<dbReference type="OrthoDB" id="9799372at2"/>
<dbReference type="AlphaFoldDB" id="A0A1I3PE61"/>
<reference evidence="3 4" key="1">
    <citation type="submission" date="2016-10" db="EMBL/GenBank/DDBJ databases">
        <authorList>
            <person name="de Groot N.N."/>
        </authorList>
    </citation>
    <scope>NUCLEOTIDE SEQUENCE [LARGE SCALE GENOMIC DNA]</scope>
    <source>
        <strain evidence="3 4">CGMCC 1.11030</strain>
    </source>
</reference>
<dbReference type="PANTHER" id="PTHR43428">
    <property type="entry name" value="ARSENATE REDUCTASE"/>
    <property type="match status" value="1"/>
</dbReference>
<protein>
    <submittedName>
        <fullName evidence="3">Protein tyrosine phosphatase</fullName>
    </submittedName>
</protein>
<accession>A0A1I3PE61</accession>
<evidence type="ECO:0000313" key="4">
    <source>
        <dbReference type="Proteomes" id="UP000199377"/>
    </source>
</evidence>
<keyword evidence="4" id="KW-1185">Reference proteome</keyword>
<evidence type="ECO:0000256" key="1">
    <source>
        <dbReference type="ARBA" id="ARBA00022849"/>
    </source>
</evidence>
<evidence type="ECO:0000259" key="2">
    <source>
        <dbReference type="SMART" id="SM00226"/>
    </source>
</evidence>
<dbReference type="PANTHER" id="PTHR43428:SF1">
    <property type="entry name" value="ARSENATE REDUCTASE"/>
    <property type="match status" value="1"/>
</dbReference>
<dbReference type="SUPFAM" id="SSF52788">
    <property type="entry name" value="Phosphotyrosine protein phosphatases I"/>
    <property type="match status" value="1"/>
</dbReference>
<keyword evidence="1" id="KW-0059">Arsenical resistance</keyword>
<dbReference type="InterPro" id="IPR036196">
    <property type="entry name" value="Ptyr_pPase_sf"/>
</dbReference>